<dbReference type="Gene3D" id="3.30.565.10">
    <property type="entry name" value="Histidine kinase-like ATPase, C-terminal domain"/>
    <property type="match status" value="1"/>
</dbReference>
<dbReference type="InterPro" id="IPR017205">
    <property type="entry name" value="Sig_transdc_His_kinase_ChrS"/>
</dbReference>
<dbReference type="Pfam" id="PF02518">
    <property type="entry name" value="HATPase_c"/>
    <property type="match status" value="1"/>
</dbReference>
<dbReference type="SUPFAM" id="SSF55874">
    <property type="entry name" value="ATPase domain of HSP90 chaperone/DNA topoisomerase II/histidine kinase"/>
    <property type="match status" value="1"/>
</dbReference>
<dbReference type="Proteomes" id="UP000319263">
    <property type="component" value="Chromosome"/>
</dbReference>
<dbReference type="PIRSF" id="PIRSF037434">
    <property type="entry name" value="STHK_ChrS"/>
    <property type="match status" value="1"/>
</dbReference>
<dbReference type="Gene3D" id="1.20.5.1930">
    <property type="match status" value="1"/>
</dbReference>
<feature type="compositionally biased region" description="Acidic residues" evidence="4">
    <location>
        <begin position="342"/>
        <end position="351"/>
    </location>
</feature>
<feature type="transmembrane region" description="Helical" evidence="5">
    <location>
        <begin position="138"/>
        <end position="158"/>
    </location>
</feature>
<dbReference type="GO" id="GO:0016020">
    <property type="term" value="C:membrane"/>
    <property type="evidence" value="ECO:0007669"/>
    <property type="project" value="InterPro"/>
</dbReference>
<dbReference type="EMBL" id="CP041692">
    <property type="protein sequence ID" value="QDP96052.1"/>
    <property type="molecule type" value="Genomic_DNA"/>
</dbReference>
<dbReference type="PANTHER" id="PTHR24421:SF62">
    <property type="entry name" value="SENSORY TRANSDUCTION HISTIDINE KINASE"/>
    <property type="match status" value="1"/>
</dbReference>
<feature type="domain" description="Histidine kinase" evidence="6">
    <location>
        <begin position="296"/>
        <end position="393"/>
    </location>
</feature>
<gene>
    <name evidence="7" type="ORF">FOE78_09215</name>
</gene>
<evidence type="ECO:0000256" key="3">
    <source>
        <dbReference type="ARBA" id="ARBA00023012"/>
    </source>
</evidence>
<proteinExistence type="predicted"/>
<dbReference type="InterPro" id="IPR036890">
    <property type="entry name" value="HATPase_C_sf"/>
</dbReference>
<dbReference type="InterPro" id="IPR050482">
    <property type="entry name" value="Sensor_HK_TwoCompSys"/>
</dbReference>
<evidence type="ECO:0000256" key="2">
    <source>
        <dbReference type="ARBA" id="ARBA00022777"/>
    </source>
</evidence>
<keyword evidence="5" id="KW-0812">Transmembrane</keyword>
<feature type="region of interest" description="Disordered" evidence="4">
    <location>
        <begin position="338"/>
        <end position="357"/>
    </location>
</feature>
<dbReference type="InterPro" id="IPR005467">
    <property type="entry name" value="His_kinase_dom"/>
</dbReference>
<keyword evidence="5" id="KW-1133">Transmembrane helix</keyword>
<keyword evidence="3" id="KW-0902">Two-component regulatory system</keyword>
<dbReference type="RefSeq" id="WP_143986018.1">
    <property type="nucleotide sequence ID" value="NZ_CP041692.1"/>
</dbReference>
<dbReference type="PANTHER" id="PTHR24421">
    <property type="entry name" value="NITRATE/NITRITE SENSOR PROTEIN NARX-RELATED"/>
    <property type="match status" value="1"/>
</dbReference>
<evidence type="ECO:0000256" key="1">
    <source>
        <dbReference type="ARBA" id="ARBA00022679"/>
    </source>
</evidence>
<feature type="transmembrane region" description="Helical" evidence="5">
    <location>
        <begin position="47"/>
        <end position="65"/>
    </location>
</feature>
<dbReference type="PROSITE" id="PS50109">
    <property type="entry name" value="HIS_KIN"/>
    <property type="match status" value="1"/>
</dbReference>
<dbReference type="OrthoDB" id="144293at2"/>
<dbReference type="AlphaFoldDB" id="A0A516PY29"/>
<keyword evidence="2 7" id="KW-0418">Kinase</keyword>
<evidence type="ECO:0000256" key="4">
    <source>
        <dbReference type="SAM" id="MobiDB-lite"/>
    </source>
</evidence>
<evidence type="ECO:0000313" key="7">
    <source>
        <dbReference type="EMBL" id="QDP96052.1"/>
    </source>
</evidence>
<keyword evidence="5" id="KW-0472">Membrane</keyword>
<accession>A0A516PY29</accession>
<sequence>MSTSQALANRPAELRRIDRVVDVALFLITAICAARFVTNHGLSTRGTVILVAAGVCLLVYALGVVGEPSPLRQRVAITAAAVIWIGLVISASSFAWCAFPLFFAIHRVHSGRTATVLNAGLVAAVAISLYLLSGGRDFGLVIGPIAGGVVLSMAYATLERLFDARQKLINDLITTRDQLAASERNAGMLTERHRVAVELHDTVVQGTASELLLLEAADQTWAEDDHGPARTSVREAEQVLRDNLSETRRMLHRLASERLSGQDLGPALQDLADETGAELQLVGNRRALPAEVQHALLRVAQEAITNARKHAEASMIKITLTFHHDEVGVDVADNGIGFDADQPGESDEPGEPGERGGYGLRAMAWRVQNLGGEFTVESRPGGTVIAATVPIDDTPADVPDPAGEN</sequence>
<feature type="transmembrane region" description="Helical" evidence="5">
    <location>
        <begin position="20"/>
        <end position="38"/>
    </location>
</feature>
<reference evidence="7 8" key="1">
    <citation type="submission" date="2019-07" db="EMBL/GenBank/DDBJ databases">
        <title>Microlunatus dokdonensis sp. nov. isolated from the rhizospheric soil of the wild plant Elymus tsukushiensis.</title>
        <authorList>
            <person name="Ghim S.-Y."/>
            <person name="Hwang Y.-J."/>
            <person name="Son J.-S."/>
            <person name="Shin J.-H."/>
        </authorList>
    </citation>
    <scope>NUCLEOTIDE SEQUENCE [LARGE SCALE GENOMIC DNA]</scope>
    <source>
        <strain evidence="7 8">KUDC0627</strain>
    </source>
</reference>
<feature type="transmembrane region" description="Helical" evidence="5">
    <location>
        <begin position="77"/>
        <end position="103"/>
    </location>
</feature>
<dbReference type="InterPro" id="IPR011712">
    <property type="entry name" value="Sig_transdc_His_kin_sub3_dim/P"/>
</dbReference>
<dbReference type="SMART" id="SM00387">
    <property type="entry name" value="HATPase_c"/>
    <property type="match status" value="1"/>
</dbReference>
<protein>
    <submittedName>
        <fullName evidence="7">Sensor histidine kinase</fullName>
    </submittedName>
</protein>
<dbReference type="InterPro" id="IPR003594">
    <property type="entry name" value="HATPase_dom"/>
</dbReference>
<dbReference type="CDD" id="cd16917">
    <property type="entry name" value="HATPase_UhpB-NarQ-NarX-like"/>
    <property type="match status" value="1"/>
</dbReference>
<dbReference type="KEGG" id="mik:FOE78_09215"/>
<feature type="transmembrane region" description="Helical" evidence="5">
    <location>
        <begin position="115"/>
        <end position="132"/>
    </location>
</feature>
<evidence type="ECO:0000256" key="5">
    <source>
        <dbReference type="SAM" id="Phobius"/>
    </source>
</evidence>
<name>A0A516PY29_9ACTN</name>
<keyword evidence="1" id="KW-0808">Transferase</keyword>
<organism evidence="7 8">
    <name type="scientific">Microlunatus elymi</name>
    <dbReference type="NCBI Taxonomy" id="2596828"/>
    <lineage>
        <taxon>Bacteria</taxon>
        <taxon>Bacillati</taxon>
        <taxon>Actinomycetota</taxon>
        <taxon>Actinomycetes</taxon>
        <taxon>Propionibacteriales</taxon>
        <taxon>Propionibacteriaceae</taxon>
        <taxon>Microlunatus</taxon>
    </lineage>
</organism>
<dbReference type="GO" id="GO:0046983">
    <property type="term" value="F:protein dimerization activity"/>
    <property type="evidence" value="ECO:0007669"/>
    <property type="project" value="InterPro"/>
</dbReference>
<keyword evidence="8" id="KW-1185">Reference proteome</keyword>
<dbReference type="Pfam" id="PF07730">
    <property type="entry name" value="HisKA_3"/>
    <property type="match status" value="1"/>
</dbReference>
<evidence type="ECO:0000313" key="8">
    <source>
        <dbReference type="Proteomes" id="UP000319263"/>
    </source>
</evidence>
<evidence type="ECO:0000259" key="6">
    <source>
        <dbReference type="PROSITE" id="PS50109"/>
    </source>
</evidence>
<dbReference type="GO" id="GO:0000155">
    <property type="term" value="F:phosphorelay sensor kinase activity"/>
    <property type="evidence" value="ECO:0007669"/>
    <property type="project" value="InterPro"/>
</dbReference>